<keyword evidence="2 7" id="KW-0963">Cytoplasm</keyword>
<gene>
    <name evidence="8" type="ORF">O3M35_001763</name>
</gene>
<dbReference type="PANTHER" id="PTHR12794:SF0">
    <property type="entry name" value="GEM-ASSOCIATED PROTEIN 2"/>
    <property type="match status" value="1"/>
</dbReference>
<dbReference type="PANTHER" id="PTHR12794">
    <property type="entry name" value="GEMIN2"/>
    <property type="match status" value="1"/>
</dbReference>
<reference evidence="8 9" key="1">
    <citation type="submission" date="2022-12" db="EMBL/GenBank/DDBJ databases">
        <title>Chromosome-level genome assembly of true bugs.</title>
        <authorList>
            <person name="Ma L."/>
            <person name="Li H."/>
        </authorList>
    </citation>
    <scope>NUCLEOTIDE SEQUENCE [LARGE SCALE GENOMIC DNA]</scope>
    <source>
        <strain evidence="8">Lab_2022b</strain>
    </source>
</reference>
<comment type="caution">
    <text evidence="8">The sequence shown here is derived from an EMBL/GenBank/DDBJ whole genome shotgun (WGS) entry which is preliminary data.</text>
</comment>
<dbReference type="Gene3D" id="1.20.58.1070">
    <property type="match status" value="1"/>
</dbReference>
<evidence type="ECO:0000256" key="7">
    <source>
        <dbReference type="PIRNR" id="PIRNR038038"/>
    </source>
</evidence>
<proteinExistence type="inferred from homology"/>
<evidence type="ECO:0000256" key="3">
    <source>
        <dbReference type="ARBA" id="ARBA00022664"/>
    </source>
</evidence>
<dbReference type="Pfam" id="PF04938">
    <property type="entry name" value="SIP1"/>
    <property type="match status" value="1"/>
</dbReference>
<comment type="function">
    <text evidence="7">The SMN complex catalyzes the assembly of small nuclear ribonucleoproteins (snRNPs), the building blocks of the spliceosome, and thereby plays an important role in the splicing of cellular pre-mRNAs.</text>
</comment>
<dbReference type="GO" id="GO:0000245">
    <property type="term" value="P:spliceosomal complex assembly"/>
    <property type="evidence" value="ECO:0007669"/>
    <property type="project" value="UniProtKB-UniRule"/>
</dbReference>
<name>A0AAW1CRY7_9HEMI</name>
<accession>A0AAW1CRY7</accession>
<evidence type="ECO:0000256" key="5">
    <source>
        <dbReference type="ARBA" id="ARBA00025758"/>
    </source>
</evidence>
<dbReference type="AlphaFoldDB" id="A0AAW1CRY7"/>
<sequence length="244" mass="28526">MDEEEETLLEKALVIEGDFTNYDPTEPPTNGHEYLLSVRNEARSYPDVVAVPINRSKFKKQTVYVAEDVKPEISNSFLPSEEWQLWQCEQLDKVRADIATKRDSMNTQIIGSRKDKVPTEDAQESVWFNYCFDDNHHEEKYPFLFEVLQLSQTSLNNLLAYFCNWLQEGKISFTHSTCQWLYAFFCCLEIPLLPDTCCSLRRIAQEAVNVRSKLQEFNEENLIRLNLIICIVGKYFRQIDLADN</sequence>
<dbReference type="GO" id="GO:0005681">
    <property type="term" value="C:spliceosomal complex"/>
    <property type="evidence" value="ECO:0007669"/>
    <property type="project" value="UniProtKB-UniRule"/>
</dbReference>
<evidence type="ECO:0000256" key="2">
    <source>
        <dbReference type="ARBA" id="ARBA00022490"/>
    </source>
</evidence>
<keyword evidence="4 7" id="KW-0508">mRNA splicing</keyword>
<protein>
    <recommendedName>
        <fullName evidence="6 7">Gem-associated protein 2</fullName>
    </recommendedName>
</protein>
<evidence type="ECO:0000256" key="6">
    <source>
        <dbReference type="ARBA" id="ARBA00047179"/>
    </source>
</evidence>
<dbReference type="PIRSF" id="PIRSF038038">
    <property type="entry name" value="SMN_Gemin2"/>
    <property type="match status" value="1"/>
</dbReference>
<organism evidence="8 9">
    <name type="scientific">Rhynocoris fuscipes</name>
    <dbReference type="NCBI Taxonomy" id="488301"/>
    <lineage>
        <taxon>Eukaryota</taxon>
        <taxon>Metazoa</taxon>
        <taxon>Ecdysozoa</taxon>
        <taxon>Arthropoda</taxon>
        <taxon>Hexapoda</taxon>
        <taxon>Insecta</taxon>
        <taxon>Pterygota</taxon>
        <taxon>Neoptera</taxon>
        <taxon>Paraneoptera</taxon>
        <taxon>Hemiptera</taxon>
        <taxon>Heteroptera</taxon>
        <taxon>Panheteroptera</taxon>
        <taxon>Cimicomorpha</taxon>
        <taxon>Reduviidae</taxon>
        <taxon>Harpactorinae</taxon>
        <taxon>Harpactorini</taxon>
        <taxon>Rhynocoris</taxon>
    </lineage>
</organism>
<dbReference type="GO" id="GO:0032797">
    <property type="term" value="C:SMN complex"/>
    <property type="evidence" value="ECO:0007669"/>
    <property type="project" value="UniProtKB-UniRule"/>
</dbReference>
<evidence type="ECO:0000256" key="4">
    <source>
        <dbReference type="ARBA" id="ARBA00023187"/>
    </source>
</evidence>
<dbReference type="InterPro" id="IPR017364">
    <property type="entry name" value="GEMIN2"/>
</dbReference>
<evidence type="ECO:0000313" key="8">
    <source>
        <dbReference type="EMBL" id="KAK9500513.1"/>
    </source>
</evidence>
<keyword evidence="9" id="KW-1185">Reference proteome</keyword>
<dbReference type="GO" id="GO:0000387">
    <property type="term" value="P:spliceosomal snRNP assembly"/>
    <property type="evidence" value="ECO:0007669"/>
    <property type="project" value="UniProtKB-UniRule"/>
</dbReference>
<dbReference type="Proteomes" id="UP001461498">
    <property type="component" value="Unassembled WGS sequence"/>
</dbReference>
<comment type="similarity">
    <text evidence="5 7">Belongs to the gemin-2 family.</text>
</comment>
<comment type="subunit">
    <text evidence="7">Part of the core SMN complex.</text>
</comment>
<evidence type="ECO:0000313" key="9">
    <source>
        <dbReference type="Proteomes" id="UP001461498"/>
    </source>
</evidence>
<dbReference type="EMBL" id="JAPXFL010000010">
    <property type="protein sequence ID" value="KAK9500513.1"/>
    <property type="molecule type" value="Genomic_DNA"/>
</dbReference>
<keyword evidence="3 7" id="KW-0507">mRNA processing</keyword>
<comment type="subcellular location">
    <subcellularLocation>
        <location evidence="1">Cytoplasm</location>
    </subcellularLocation>
</comment>
<dbReference type="InterPro" id="IPR035426">
    <property type="entry name" value="Gemin2/Brr1"/>
</dbReference>
<evidence type="ECO:0000256" key="1">
    <source>
        <dbReference type="ARBA" id="ARBA00004496"/>
    </source>
</evidence>